<dbReference type="Proteomes" id="UP000712007">
    <property type="component" value="Unassembled WGS sequence"/>
</dbReference>
<accession>A0A940DKX9</accession>
<keyword evidence="3 6" id="KW-0732">Signal</keyword>
<feature type="chain" id="PRO_5037368621" evidence="6">
    <location>
        <begin position="20"/>
        <end position="573"/>
    </location>
</feature>
<keyword evidence="4" id="KW-0472">Membrane</keyword>
<evidence type="ECO:0000313" key="10">
    <source>
        <dbReference type="Proteomes" id="UP000712007"/>
    </source>
</evidence>
<dbReference type="AlphaFoldDB" id="A0A940DKX9"/>
<reference evidence="9" key="1">
    <citation type="submission" date="2020-10" db="EMBL/GenBank/DDBJ databases">
        <authorList>
            <person name="Gilroy R."/>
        </authorList>
    </citation>
    <scope>NUCLEOTIDE SEQUENCE</scope>
    <source>
        <strain evidence="9">3924</strain>
    </source>
</reference>
<dbReference type="InterPro" id="IPR011990">
    <property type="entry name" value="TPR-like_helical_dom_sf"/>
</dbReference>
<comment type="similarity">
    <text evidence="2">Belongs to the SusD family.</text>
</comment>
<name>A0A940DKX9_9BACT</name>
<sequence>MKKLLYGLVTALTFFAATSCVEDLNVESINPNQSSKIDVDALFTKIYNTLGTTGQRGPDGSPDVAGVDEGTSAFYRMMFSLNEFPADMVYWIWPDAGVDDIRNATWNSSNTLVKGLYSRLYFDISLCNLFLEETEDMTDGDMATRRAEVRFMRALNYYYLLDMFGNNVPKVTASALSENPMPFTQQDRLFDYIETELLVAKDDMTDAMTAKTAYYRVDKAAAWLLLSRLYLGSAVYLDKEETECKEYYDKAALYADSVISSSKYTLADSYAHLFMGDNDMRSSVNTAHNEVILAIAQDGEHVRGYGAAQFLIAATHTDGMAPWGSTDQWKCIRTRSQLVKLFFPDLSNYGIEYKNDEDDIHTGDVTTNEAFMDAVAEMRYKGEDTTLTRLAKDDRALFCNYRVYNDTSVFVCNMGRTNRSDEFKSGWAITKFSNIYADGGSPSNSQWVDMDVPLMRKAEAYLNYAEAVLRGGNMVSMSVDDAVNALRERANAEPLSGVTLDDILDERGREFYCEGYRRSDLIRFGKFGGETGYYWEWQGGAQLGKNFDEYRNLYPIPLSDIIINNNLDQNEGY</sequence>
<evidence type="ECO:0000313" key="9">
    <source>
        <dbReference type="EMBL" id="MBO8440673.1"/>
    </source>
</evidence>
<dbReference type="GO" id="GO:0009279">
    <property type="term" value="C:cell outer membrane"/>
    <property type="evidence" value="ECO:0007669"/>
    <property type="project" value="UniProtKB-SubCell"/>
</dbReference>
<keyword evidence="5" id="KW-0998">Cell outer membrane</keyword>
<evidence type="ECO:0000256" key="1">
    <source>
        <dbReference type="ARBA" id="ARBA00004442"/>
    </source>
</evidence>
<evidence type="ECO:0000256" key="3">
    <source>
        <dbReference type="ARBA" id="ARBA00022729"/>
    </source>
</evidence>
<dbReference type="InterPro" id="IPR033985">
    <property type="entry name" value="SusD-like_N"/>
</dbReference>
<protein>
    <submittedName>
        <fullName evidence="9">RagB/SusD family nutrient uptake outer membrane protein</fullName>
    </submittedName>
</protein>
<proteinExistence type="inferred from homology"/>
<evidence type="ECO:0000256" key="2">
    <source>
        <dbReference type="ARBA" id="ARBA00006275"/>
    </source>
</evidence>
<feature type="domain" description="SusD-like N-terminal" evidence="8">
    <location>
        <begin position="100"/>
        <end position="231"/>
    </location>
</feature>
<comment type="subcellular location">
    <subcellularLocation>
        <location evidence="1">Cell outer membrane</location>
    </subcellularLocation>
</comment>
<evidence type="ECO:0000259" key="7">
    <source>
        <dbReference type="Pfam" id="PF07980"/>
    </source>
</evidence>
<feature type="domain" description="RagB/SusD" evidence="7">
    <location>
        <begin position="327"/>
        <end position="573"/>
    </location>
</feature>
<dbReference type="Gene3D" id="1.25.40.10">
    <property type="entry name" value="Tetratricopeptide repeat domain"/>
    <property type="match status" value="1"/>
</dbReference>
<reference evidence="9" key="2">
    <citation type="journal article" date="2021" name="PeerJ">
        <title>Extensive microbial diversity within the chicken gut microbiome revealed by metagenomics and culture.</title>
        <authorList>
            <person name="Gilroy R."/>
            <person name="Ravi A."/>
            <person name="Getino M."/>
            <person name="Pursley I."/>
            <person name="Horton D.L."/>
            <person name="Alikhan N.F."/>
            <person name="Baker D."/>
            <person name="Gharbi K."/>
            <person name="Hall N."/>
            <person name="Watson M."/>
            <person name="Adriaenssens E.M."/>
            <person name="Foster-Nyarko E."/>
            <person name="Jarju S."/>
            <person name="Secka A."/>
            <person name="Antonio M."/>
            <person name="Oren A."/>
            <person name="Chaudhuri R.R."/>
            <person name="La Ragione R."/>
            <person name="Hildebrand F."/>
            <person name="Pallen M.J."/>
        </authorList>
    </citation>
    <scope>NUCLEOTIDE SEQUENCE</scope>
    <source>
        <strain evidence="9">3924</strain>
    </source>
</reference>
<feature type="signal peptide" evidence="6">
    <location>
        <begin position="1"/>
        <end position="19"/>
    </location>
</feature>
<evidence type="ECO:0000256" key="6">
    <source>
        <dbReference type="SAM" id="SignalP"/>
    </source>
</evidence>
<organism evidence="9 10">
    <name type="scientific">Candidatus Aphodosoma intestinipullorum</name>
    <dbReference type="NCBI Taxonomy" id="2840674"/>
    <lineage>
        <taxon>Bacteria</taxon>
        <taxon>Pseudomonadati</taxon>
        <taxon>Bacteroidota</taxon>
        <taxon>Bacteroidia</taxon>
        <taxon>Bacteroidales</taxon>
        <taxon>Candidatus Aphodosoma</taxon>
    </lineage>
</organism>
<evidence type="ECO:0000256" key="4">
    <source>
        <dbReference type="ARBA" id="ARBA00023136"/>
    </source>
</evidence>
<dbReference type="PROSITE" id="PS51257">
    <property type="entry name" value="PROKAR_LIPOPROTEIN"/>
    <property type="match status" value="1"/>
</dbReference>
<evidence type="ECO:0000256" key="5">
    <source>
        <dbReference type="ARBA" id="ARBA00023237"/>
    </source>
</evidence>
<dbReference type="EMBL" id="JADIMV010000143">
    <property type="protein sequence ID" value="MBO8440673.1"/>
    <property type="molecule type" value="Genomic_DNA"/>
</dbReference>
<dbReference type="Pfam" id="PF07980">
    <property type="entry name" value="SusD_RagB"/>
    <property type="match status" value="1"/>
</dbReference>
<dbReference type="Gene3D" id="1.25.40.390">
    <property type="match status" value="1"/>
</dbReference>
<dbReference type="InterPro" id="IPR012944">
    <property type="entry name" value="SusD_RagB_dom"/>
</dbReference>
<evidence type="ECO:0000259" key="8">
    <source>
        <dbReference type="Pfam" id="PF14322"/>
    </source>
</evidence>
<dbReference type="Gene3D" id="1.10.3780.10">
    <property type="entry name" value="SusD-like"/>
    <property type="match status" value="1"/>
</dbReference>
<gene>
    <name evidence="9" type="ORF">IAC51_08515</name>
</gene>
<dbReference type="SUPFAM" id="SSF48452">
    <property type="entry name" value="TPR-like"/>
    <property type="match status" value="1"/>
</dbReference>
<dbReference type="Pfam" id="PF14322">
    <property type="entry name" value="SusD-like_3"/>
    <property type="match status" value="1"/>
</dbReference>
<comment type="caution">
    <text evidence="9">The sequence shown here is derived from an EMBL/GenBank/DDBJ whole genome shotgun (WGS) entry which is preliminary data.</text>
</comment>